<dbReference type="EMBL" id="BMAW01028864">
    <property type="protein sequence ID" value="GFU09510.1"/>
    <property type="molecule type" value="Genomic_DNA"/>
</dbReference>
<organism evidence="2 3">
    <name type="scientific">Nephila pilipes</name>
    <name type="common">Giant wood spider</name>
    <name type="synonym">Nephila maculata</name>
    <dbReference type="NCBI Taxonomy" id="299642"/>
    <lineage>
        <taxon>Eukaryota</taxon>
        <taxon>Metazoa</taxon>
        <taxon>Ecdysozoa</taxon>
        <taxon>Arthropoda</taxon>
        <taxon>Chelicerata</taxon>
        <taxon>Arachnida</taxon>
        <taxon>Araneae</taxon>
        <taxon>Araneomorphae</taxon>
        <taxon>Entelegynae</taxon>
        <taxon>Araneoidea</taxon>
        <taxon>Nephilidae</taxon>
        <taxon>Nephila</taxon>
    </lineage>
</organism>
<reference evidence="2" key="1">
    <citation type="submission" date="2020-08" db="EMBL/GenBank/DDBJ databases">
        <title>Multicomponent nature underlies the extraordinary mechanical properties of spider dragline silk.</title>
        <authorList>
            <person name="Kono N."/>
            <person name="Nakamura H."/>
            <person name="Mori M."/>
            <person name="Yoshida Y."/>
            <person name="Ohtoshi R."/>
            <person name="Malay A.D."/>
            <person name="Moran D.A.P."/>
            <person name="Tomita M."/>
            <person name="Numata K."/>
            <person name="Arakawa K."/>
        </authorList>
    </citation>
    <scope>NUCLEOTIDE SEQUENCE</scope>
</reference>
<gene>
    <name evidence="2" type="ORF">NPIL_462901</name>
</gene>
<sequence length="141" mass="16424">MKRGLIPKSSSSQKRVHCDMDTEEDPTIDLDAIPEHHFPLGGDFFNIVSYFFNIVKIHLRHHQEDLVPTKKGMTLSPHLWQHLINETKYLDLSLIRKPFIIDDSLVFSTVLIDVAIHITLQRCFVKKGLFLSVYLIYMSFQ</sequence>
<keyword evidence="3" id="KW-1185">Reference proteome</keyword>
<proteinExistence type="predicted"/>
<dbReference type="OrthoDB" id="2505440at2759"/>
<comment type="caution">
    <text evidence="2">The sequence shown here is derived from an EMBL/GenBank/DDBJ whole genome shotgun (WGS) entry which is preliminary data.</text>
</comment>
<accession>A0A8X6UH46</accession>
<protein>
    <submittedName>
        <fullName evidence="2">Uncharacterized protein</fullName>
    </submittedName>
</protein>
<evidence type="ECO:0000313" key="2">
    <source>
        <dbReference type="EMBL" id="GFU09510.1"/>
    </source>
</evidence>
<evidence type="ECO:0000256" key="1">
    <source>
        <dbReference type="SAM" id="MobiDB-lite"/>
    </source>
</evidence>
<feature type="region of interest" description="Disordered" evidence="1">
    <location>
        <begin position="1"/>
        <end position="20"/>
    </location>
</feature>
<dbReference type="Proteomes" id="UP000887013">
    <property type="component" value="Unassembled WGS sequence"/>
</dbReference>
<name>A0A8X6UH46_NEPPI</name>
<dbReference type="AlphaFoldDB" id="A0A8X6UH46"/>
<evidence type="ECO:0000313" key="3">
    <source>
        <dbReference type="Proteomes" id="UP000887013"/>
    </source>
</evidence>